<dbReference type="OrthoDB" id="514248at2759"/>
<dbReference type="GeneID" id="28731527"/>
<dbReference type="GO" id="GO:0008168">
    <property type="term" value="F:methyltransferase activity"/>
    <property type="evidence" value="ECO:0007669"/>
    <property type="project" value="UniProtKB-KW"/>
</dbReference>
<sequence>MAPSRIELSTASRRKATTGSTLATTPSRPPAKVSMASISSRHTAQPAASPSPSTSTFTLPELNADGSLVHPLPPNFYSNGGSRVHGAGDDDDDDDANVSTDGSSMSRTQPGEIDFRALARKHEGFAKVLKKNGQVDFADPESVKQLTLALALTNHALDLHLPPDRLCPPIPNRFNYILFLERLLAASRPLTATQYLNTSNGNTTSAEEVDEDEDDIRGVDIGTGASAIYPLLALRQHGNWRMLATELDSESLACARDNVRTNGLAARCTVIETQPPIAGNSDEGDAPEDDENTSSSAQRQYLFPYHQLLRLTGPQSESDFPIKIDFTMTNPPFYVSQQEMLTSAALKKRPPNSACTGAAVEMVYADGGEVGFVRRLVEESSLLHRQRRGGRRVRVQWWTSTLGKLSSVSAVVEILRELSAGVIEGDGKQKQKNNVKGKALNYVVAEFRQGSKTKRWAVGWSWEGWRYAQPPVAGQTDIGNEARRTGAADADVEMGDGDANGSSIFSGNNKHPELVFRIAVVPTTSTTTEGADYPQEAAIIADWLFGFDAVLYESFCGWLRRRVRETLEQT</sequence>
<feature type="region of interest" description="Disordered" evidence="3">
    <location>
        <begin position="274"/>
        <end position="296"/>
    </location>
</feature>
<evidence type="ECO:0000313" key="5">
    <source>
        <dbReference type="Proteomes" id="UP000038010"/>
    </source>
</evidence>
<dbReference type="EMBL" id="LFJN01000011">
    <property type="protein sequence ID" value="KPI40832.1"/>
    <property type="molecule type" value="Genomic_DNA"/>
</dbReference>
<feature type="compositionally biased region" description="Acidic residues" evidence="3">
    <location>
        <begin position="282"/>
        <end position="292"/>
    </location>
</feature>
<dbReference type="Pfam" id="PF05971">
    <property type="entry name" value="Methyltransf_10"/>
    <property type="match status" value="2"/>
</dbReference>
<gene>
    <name evidence="4" type="ORF">AB675_10848</name>
</gene>
<accession>A0A0N1HUT9</accession>
<organism evidence="4 5">
    <name type="scientific">Cyphellophora attinorum</name>
    <dbReference type="NCBI Taxonomy" id="1664694"/>
    <lineage>
        <taxon>Eukaryota</taxon>
        <taxon>Fungi</taxon>
        <taxon>Dikarya</taxon>
        <taxon>Ascomycota</taxon>
        <taxon>Pezizomycotina</taxon>
        <taxon>Eurotiomycetes</taxon>
        <taxon>Chaetothyriomycetidae</taxon>
        <taxon>Chaetothyriales</taxon>
        <taxon>Cyphellophoraceae</taxon>
        <taxon>Cyphellophora</taxon>
    </lineage>
</organism>
<keyword evidence="5" id="KW-1185">Reference proteome</keyword>
<keyword evidence="1 4" id="KW-0489">Methyltransferase</keyword>
<dbReference type="CDD" id="cd02440">
    <property type="entry name" value="AdoMet_MTases"/>
    <property type="match status" value="1"/>
</dbReference>
<dbReference type="Proteomes" id="UP000038010">
    <property type="component" value="Unassembled WGS sequence"/>
</dbReference>
<dbReference type="VEuPathDB" id="FungiDB:AB675_10848"/>
<dbReference type="GO" id="GO:0005634">
    <property type="term" value="C:nucleus"/>
    <property type="evidence" value="ECO:0007669"/>
    <property type="project" value="TreeGrafter"/>
</dbReference>
<evidence type="ECO:0000256" key="1">
    <source>
        <dbReference type="ARBA" id="ARBA00022603"/>
    </source>
</evidence>
<proteinExistence type="predicted"/>
<feature type="compositionally biased region" description="Polar residues" evidence="3">
    <location>
        <begin position="7"/>
        <end position="26"/>
    </location>
</feature>
<name>A0A0N1HUT9_9EURO</name>
<dbReference type="GO" id="GO:0070475">
    <property type="term" value="P:rRNA base methylation"/>
    <property type="evidence" value="ECO:0007669"/>
    <property type="project" value="TreeGrafter"/>
</dbReference>
<evidence type="ECO:0000256" key="3">
    <source>
        <dbReference type="SAM" id="MobiDB-lite"/>
    </source>
</evidence>
<keyword evidence="2 4" id="KW-0808">Transferase</keyword>
<dbReference type="STRING" id="1664694.A0A0N1HUT9"/>
<comment type="caution">
    <text evidence="4">The sequence shown here is derived from an EMBL/GenBank/DDBJ whole genome shotgun (WGS) entry which is preliminary data.</text>
</comment>
<dbReference type="PANTHER" id="PTHR13393:SF0">
    <property type="entry name" value="RNA N6-ADENOSINE-METHYLTRANSFERASE METTL16"/>
    <property type="match status" value="1"/>
</dbReference>
<dbReference type="SUPFAM" id="SSF53335">
    <property type="entry name" value="S-adenosyl-L-methionine-dependent methyltransferases"/>
    <property type="match status" value="1"/>
</dbReference>
<dbReference type="InterPro" id="IPR029063">
    <property type="entry name" value="SAM-dependent_MTases_sf"/>
</dbReference>
<feature type="region of interest" description="Disordered" evidence="3">
    <location>
        <begin position="1"/>
        <end position="112"/>
    </location>
</feature>
<evidence type="ECO:0000313" key="4">
    <source>
        <dbReference type="EMBL" id="KPI40832.1"/>
    </source>
</evidence>
<dbReference type="Gene3D" id="3.40.50.150">
    <property type="entry name" value="Vaccinia Virus protein VP39"/>
    <property type="match status" value="1"/>
</dbReference>
<dbReference type="InterPro" id="IPR010286">
    <property type="entry name" value="METTL16/RlmF"/>
</dbReference>
<feature type="compositionally biased region" description="Polar residues" evidence="3">
    <location>
        <begin position="97"/>
        <end position="109"/>
    </location>
</feature>
<evidence type="ECO:0000256" key="2">
    <source>
        <dbReference type="ARBA" id="ARBA00022679"/>
    </source>
</evidence>
<dbReference type="PANTHER" id="PTHR13393">
    <property type="entry name" value="SAM-DEPENDENT METHYLTRANSFERASE"/>
    <property type="match status" value="1"/>
</dbReference>
<dbReference type="RefSeq" id="XP_018000795.1">
    <property type="nucleotide sequence ID" value="XM_018139647.1"/>
</dbReference>
<feature type="compositionally biased region" description="Low complexity" evidence="3">
    <location>
        <begin position="43"/>
        <end position="56"/>
    </location>
</feature>
<dbReference type="AlphaFoldDB" id="A0A0N1HUT9"/>
<reference evidence="4 5" key="1">
    <citation type="submission" date="2015-06" db="EMBL/GenBank/DDBJ databases">
        <title>Draft genome of the ant-associated black yeast Phialophora attae CBS 131958.</title>
        <authorList>
            <person name="Moreno L.F."/>
            <person name="Stielow B.J."/>
            <person name="de Hoog S."/>
            <person name="Vicente V.A."/>
            <person name="Weiss V.A."/>
            <person name="de Vries M."/>
            <person name="Cruz L.M."/>
            <person name="Souza E.M."/>
        </authorList>
    </citation>
    <scope>NUCLEOTIDE SEQUENCE [LARGE SCALE GENOMIC DNA]</scope>
    <source>
        <strain evidence="4 5">CBS 131958</strain>
    </source>
</reference>
<protein>
    <submittedName>
        <fullName evidence="4">Putative methyltransferase-like protein C27D7.08c</fullName>
    </submittedName>
</protein>